<feature type="region of interest" description="Disordered" evidence="2">
    <location>
        <begin position="385"/>
        <end position="528"/>
    </location>
</feature>
<dbReference type="InterPro" id="IPR040256">
    <property type="entry name" value="At4g02000-like"/>
</dbReference>
<proteinExistence type="predicted"/>
<reference evidence="4" key="1">
    <citation type="submission" date="2022-07" db="EMBL/GenBank/DDBJ databases">
        <authorList>
            <person name="Macas J."/>
            <person name="Novak P."/>
            <person name="Neumann P."/>
        </authorList>
    </citation>
    <scope>NUCLEOTIDE SEQUENCE</scope>
</reference>
<dbReference type="Proteomes" id="UP001152484">
    <property type="component" value="Unassembled WGS sequence"/>
</dbReference>
<dbReference type="AlphaFoldDB" id="A0A9P1EJ10"/>
<dbReference type="PANTHER" id="PTHR31286:SF168">
    <property type="entry name" value="DUF4283 DOMAIN-CONTAINING PROTEIN"/>
    <property type="match status" value="1"/>
</dbReference>
<name>A0A9P1EJ10_CUSEU</name>
<comment type="caution">
    <text evidence="4">The sequence shown here is derived from an EMBL/GenBank/DDBJ whole genome shotgun (WGS) entry which is preliminary data.</text>
</comment>
<dbReference type="Pfam" id="PF14111">
    <property type="entry name" value="DUF4283"/>
    <property type="match status" value="1"/>
</dbReference>
<evidence type="ECO:0000256" key="1">
    <source>
        <dbReference type="SAM" id="Coils"/>
    </source>
</evidence>
<feature type="coiled-coil region" evidence="1">
    <location>
        <begin position="22"/>
        <end position="49"/>
    </location>
</feature>
<feature type="region of interest" description="Disordered" evidence="2">
    <location>
        <begin position="1"/>
        <end position="20"/>
    </location>
</feature>
<dbReference type="InterPro" id="IPR025558">
    <property type="entry name" value="DUF4283"/>
</dbReference>
<feature type="compositionally biased region" description="Polar residues" evidence="2">
    <location>
        <begin position="385"/>
        <end position="397"/>
    </location>
</feature>
<dbReference type="OrthoDB" id="1302923at2759"/>
<sequence length="528" mass="58950">MTRHNKQSRTPPSKDSAFDDKIRKLNARKAEMEANKKEVENNEKEVTSKKVKIAPKLTVQDTPTTKEINLHEANATKEPQVMEDVSLKAMVEDSSSGVSKPVEPASIKVGSIEFSFKQIQEEQGEENARIDGLVEDEDDVETGSVDSLFEVGNKEKKEEPKKNAWNQLFQNNRSIEHGMKLEYIPPKGRFPGMRAFHDLSIKWGVPCKLKQHDKGWVIFQFQSENDRNKVMAEEPYALYGKAVFLRILSEDFDFDGEEFLKVPIWVKFPGLSVTLWNKQEMNELASRVGVPIVADKVTQEKSRSQFARVLVEVDLSRPPTMSIPIIQPSGKERNQYVIYETFPNYCFECKVYGHHPFTCKVLNKELVENEDAKATNKIVSVANTAANNSKEGGSNQPGDIPKGKKGFNVSGKKSKDDGKGKEIWVEKKKNDVQENGEWVEAKKKKKWVSKPKANVRNLITPKVPTPKAPTTNAAASTSTPKATTPAAQTPKQAAQAPKQAAQAPKQAASAQKQTAEAVKVAPRLTVPK</sequence>
<protein>
    <recommendedName>
        <fullName evidence="3">DUF4283 domain-containing protein</fullName>
    </recommendedName>
</protein>
<evidence type="ECO:0000259" key="3">
    <source>
        <dbReference type="Pfam" id="PF14111"/>
    </source>
</evidence>
<feature type="compositionally biased region" description="Low complexity" evidence="2">
    <location>
        <begin position="468"/>
        <end position="515"/>
    </location>
</feature>
<accession>A0A9P1EJ10</accession>
<feature type="domain" description="DUF4283" evidence="3">
    <location>
        <begin position="188"/>
        <end position="255"/>
    </location>
</feature>
<dbReference type="EMBL" id="CAMAPE010000052">
    <property type="protein sequence ID" value="CAH9108812.1"/>
    <property type="molecule type" value="Genomic_DNA"/>
</dbReference>
<dbReference type="PANTHER" id="PTHR31286">
    <property type="entry name" value="GLYCINE-RICH CELL WALL STRUCTURAL PROTEIN 1.8-LIKE"/>
    <property type="match status" value="1"/>
</dbReference>
<evidence type="ECO:0000313" key="4">
    <source>
        <dbReference type="EMBL" id="CAH9108812.1"/>
    </source>
</evidence>
<feature type="compositionally biased region" description="Basic and acidic residues" evidence="2">
    <location>
        <begin position="413"/>
        <end position="432"/>
    </location>
</feature>
<organism evidence="4 5">
    <name type="scientific">Cuscuta europaea</name>
    <name type="common">European dodder</name>
    <dbReference type="NCBI Taxonomy" id="41803"/>
    <lineage>
        <taxon>Eukaryota</taxon>
        <taxon>Viridiplantae</taxon>
        <taxon>Streptophyta</taxon>
        <taxon>Embryophyta</taxon>
        <taxon>Tracheophyta</taxon>
        <taxon>Spermatophyta</taxon>
        <taxon>Magnoliopsida</taxon>
        <taxon>eudicotyledons</taxon>
        <taxon>Gunneridae</taxon>
        <taxon>Pentapetalae</taxon>
        <taxon>asterids</taxon>
        <taxon>lamiids</taxon>
        <taxon>Solanales</taxon>
        <taxon>Convolvulaceae</taxon>
        <taxon>Cuscuteae</taxon>
        <taxon>Cuscuta</taxon>
        <taxon>Cuscuta subgen. Cuscuta</taxon>
    </lineage>
</organism>
<evidence type="ECO:0000256" key="2">
    <source>
        <dbReference type="SAM" id="MobiDB-lite"/>
    </source>
</evidence>
<evidence type="ECO:0000313" key="5">
    <source>
        <dbReference type="Proteomes" id="UP001152484"/>
    </source>
</evidence>
<keyword evidence="5" id="KW-1185">Reference proteome</keyword>
<keyword evidence="1" id="KW-0175">Coiled coil</keyword>
<gene>
    <name evidence="4" type="ORF">CEURO_LOCUS18232</name>
</gene>